<evidence type="ECO:0000313" key="1">
    <source>
        <dbReference type="EMBL" id="MBB5363567.1"/>
    </source>
</evidence>
<accession>A0A7W8JUQ0</accession>
<reference evidence="1 2" key="1">
    <citation type="submission" date="2020-08" db="EMBL/GenBank/DDBJ databases">
        <title>Genomic Encyclopedia of Type Strains, Phase IV (KMG-IV): sequencing the most valuable type-strain genomes for metagenomic binning, comparative biology and taxonomic classification.</title>
        <authorList>
            <person name="Goeker M."/>
        </authorList>
    </citation>
    <scope>NUCLEOTIDE SEQUENCE [LARGE SCALE GENOMIC DNA]</scope>
    <source>
        <strain evidence="1 2">DSM 27939</strain>
    </source>
</reference>
<dbReference type="RefSeq" id="WP_221284181.1">
    <property type="nucleotide sequence ID" value="NZ_JACHFL010000006.1"/>
</dbReference>
<name>A0A7W8JUQ0_9DEIO</name>
<sequence>MSINLTRQARAFFSVPALTAGKSAIARCEDKAKFNTLADIDRPGVRVIVNPGGTNETFAKANIKQATIVSFPTNVGIFDEIAAGRADVMITDSVETLLQQKLNPKLCAVNPDAPFTYAELGYMLPRGDMVFKAYVDQWLHLAQKSGEFQAELDQYLK</sequence>
<comment type="caution">
    <text evidence="1">The sequence shown here is derived from an EMBL/GenBank/DDBJ whole genome shotgun (WGS) entry which is preliminary data.</text>
</comment>
<evidence type="ECO:0000313" key="2">
    <source>
        <dbReference type="Proteomes" id="UP000552709"/>
    </source>
</evidence>
<dbReference type="Gene3D" id="3.40.190.10">
    <property type="entry name" value="Periplasmic binding protein-like II"/>
    <property type="match status" value="1"/>
</dbReference>
<dbReference type="SUPFAM" id="SSF53850">
    <property type="entry name" value="Periplasmic binding protein-like II"/>
    <property type="match status" value="1"/>
</dbReference>
<dbReference type="PANTHER" id="PTHR35936">
    <property type="entry name" value="MEMBRANE-BOUND LYTIC MUREIN TRANSGLYCOSYLASE F"/>
    <property type="match status" value="1"/>
</dbReference>
<proteinExistence type="predicted"/>
<organism evidence="1 2">
    <name type="scientific">Deinococcus humi</name>
    <dbReference type="NCBI Taxonomy" id="662880"/>
    <lineage>
        <taxon>Bacteria</taxon>
        <taxon>Thermotogati</taxon>
        <taxon>Deinococcota</taxon>
        <taxon>Deinococci</taxon>
        <taxon>Deinococcales</taxon>
        <taxon>Deinococcaceae</taxon>
        <taxon>Deinococcus</taxon>
    </lineage>
</organism>
<dbReference type="PANTHER" id="PTHR35936:SF19">
    <property type="entry name" value="AMINO-ACID-BINDING PROTEIN YXEM-RELATED"/>
    <property type="match status" value="1"/>
</dbReference>
<keyword evidence="2" id="KW-1185">Reference proteome</keyword>
<protein>
    <submittedName>
        <fullName evidence="1">ABC-type amino acid transport substrate-binding protein</fullName>
    </submittedName>
</protein>
<gene>
    <name evidence="1" type="ORF">HNQ08_002673</name>
</gene>
<dbReference type="EMBL" id="JACHFL010000006">
    <property type="protein sequence ID" value="MBB5363567.1"/>
    <property type="molecule type" value="Genomic_DNA"/>
</dbReference>
<dbReference type="AlphaFoldDB" id="A0A7W8JUQ0"/>
<dbReference type="Proteomes" id="UP000552709">
    <property type="component" value="Unassembled WGS sequence"/>
</dbReference>